<name>W9L151_FUSOX</name>
<protein>
    <submittedName>
        <fullName evidence="1">Uncharacterized protein</fullName>
    </submittedName>
</protein>
<dbReference type="HOGENOM" id="CLU_3279492_0_0_1"/>
<dbReference type="VEuPathDB" id="FungiDB:FOZG_03011"/>
<organism evidence="1">
    <name type="scientific">Fusarium oxysporum Fo47</name>
    <dbReference type="NCBI Taxonomy" id="660027"/>
    <lineage>
        <taxon>Eukaryota</taxon>
        <taxon>Fungi</taxon>
        <taxon>Dikarya</taxon>
        <taxon>Ascomycota</taxon>
        <taxon>Pezizomycotina</taxon>
        <taxon>Sordariomycetes</taxon>
        <taxon>Hypocreomycetidae</taxon>
        <taxon>Hypocreales</taxon>
        <taxon>Nectriaceae</taxon>
        <taxon>Fusarium</taxon>
        <taxon>Fusarium oxysporum species complex</taxon>
    </lineage>
</organism>
<proteinExistence type="predicted"/>
<accession>W9L151</accession>
<reference evidence="1" key="2">
    <citation type="submission" date="2012-06" db="EMBL/GenBank/DDBJ databases">
        <title>Annotation of the Genome Sequence of Fusarium oxysporum Fo47.</title>
        <authorList>
            <consortium name="The Broad Institute Genomics Platform"/>
            <person name="Ma L.-J."/>
            <person name="Corby-Kistler H."/>
            <person name="Broz K."/>
            <person name="Gale L.R."/>
            <person name="Jonkers W."/>
            <person name="O'Donnell K."/>
            <person name="Ploetz R."/>
            <person name="Steinberg C."/>
            <person name="Schwartz D.C."/>
            <person name="VanEtten H."/>
            <person name="Zhou S."/>
            <person name="Young S.K."/>
            <person name="Zeng Q."/>
            <person name="Gargeya S."/>
            <person name="Fitzgerald M."/>
            <person name="Abouelleil A."/>
            <person name="Alvarado L."/>
            <person name="Chapman S.B."/>
            <person name="Gainer-Dewar J."/>
            <person name="Goldberg J."/>
            <person name="Griggs A."/>
            <person name="Gujja S."/>
            <person name="Hansen M."/>
            <person name="Howarth C."/>
            <person name="Imamovic A."/>
            <person name="Ireland A."/>
            <person name="Larimer J."/>
            <person name="McCowan C."/>
            <person name="Murphy C."/>
            <person name="Pearson M."/>
            <person name="Poon T.W."/>
            <person name="Priest M."/>
            <person name="Roberts A."/>
            <person name="Saif S."/>
            <person name="Shea T."/>
            <person name="Sykes S."/>
            <person name="Wortman J."/>
            <person name="Nusbaum C."/>
            <person name="Birren B."/>
        </authorList>
    </citation>
    <scope>NUCLEOTIDE SEQUENCE</scope>
    <source>
        <strain evidence="1">Fo47</strain>
    </source>
</reference>
<sequence length="41" mass="4760">MAMSMRGNKPHILVADVSMYRFLHSRFFANYIRHVAFVSSA</sequence>
<gene>
    <name evidence="1" type="ORF">FOZG_03011</name>
</gene>
<dbReference type="AlphaFoldDB" id="W9L151"/>
<reference evidence="1" key="1">
    <citation type="submission" date="2011-06" db="EMBL/GenBank/DDBJ databases">
        <title>The Genome Sequence of Fusarium oxysporum Fo47.</title>
        <authorList>
            <consortium name="The Broad Institute Genome Sequencing Platform"/>
            <person name="Ma L.-J."/>
            <person name="Gale L.R."/>
            <person name="Schwartz D.C."/>
            <person name="Zhou S."/>
            <person name="Corby-Kistler H."/>
            <person name="Young S.K."/>
            <person name="Zeng Q."/>
            <person name="Gargeya S."/>
            <person name="Fitzgerald M."/>
            <person name="Haas B."/>
            <person name="Abouelleil A."/>
            <person name="Alvarado L."/>
            <person name="Arachchi H.M."/>
            <person name="Berlin A."/>
            <person name="Brown A."/>
            <person name="Chapman S.B."/>
            <person name="Chen Z."/>
            <person name="Dunbar C."/>
            <person name="Freedman E."/>
            <person name="Gearin G."/>
            <person name="Gellesch M."/>
            <person name="Goldberg J."/>
            <person name="Griggs A."/>
            <person name="Gujja S."/>
            <person name="Heiman D."/>
            <person name="Howarth C."/>
            <person name="Larson L."/>
            <person name="Lui A."/>
            <person name="MacDonald P.J.P."/>
            <person name="Mehta T."/>
            <person name="Montmayeur A."/>
            <person name="Murphy C."/>
            <person name="Neiman D."/>
            <person name="Pearson M."/>
            <person name="Priest M."/>
            <person name="Roberts A."/>
            <person name="Saif S."/>
            <person name="Shea T."/>
            <person name="Shenoy N."/>
            <person name="Sisk P."/>
            <person name="Stolte C."/>
            <person name="Sykes S."/>
            <person name="Wortman J."/>
            <person name="Nusbaum C."/>
            <person name="Birren B."/>
        </authorList>
    </citation>
    <scope>NUCLEOTIDE SEQUENCE [LARGE SCALE GENOMIC DNA]</scope>
    <source>
        <strain evidence="1">Fo47</strain>
    </source>
</reference>
<evidence type="ECO:0000313" key="1">
    <source>
        <dbReference type="EMBL" id="EWZ47028.1"/>
    </source>
</evidence>
<dbReference type="Proteomes" id="UP000030766">
    <property type="component" value="Unassembled WGS sequence"/>
</dbReference>
<dbReference type="EMBL" id="JH717897">
    <property type="protein sequence ID" value="EWZ47028.1"/>
    <property type="molecule type" value="Genomic_DNA"/>
</dbReference>